<evidence type="ECO:0000313" key="4">
    <source>
        <dbReference type="Proteomes" id="UP001152797"/>
    </source>
</evidence>
<proteinExistence type="predicted"/>
<dbReference type="EMBL" id="CAMXCT010004112">
    <property type="protein sequence ID" value="CAI4007728.1"/>
    <property type="molecule type" value="Genomic_DNA"/>
</dbReference>
<dbReference type="EMBL" id="CAMXCT020004112">
    <property type="protein sequence ID" value="CAL1161103.1"/>
    <property type="molecule type" value="Genomic_DNA"/>
</dbReference>
<comment type="caution">
    <text evidence="2">The sequence shown here is derived from an EMBL/GenBank/DDBJ whole genome shotgun (WGS) entry which is preliminary data.</text>
</comment>
<dbReference type="OrthoDB" id="10541131at2759"/>
<dbReference type="EMBL" id="CAMXCT030004112">
    <property type="protein sequence ID" value="CAL4795040.1"/>
    <property type="molecule type" value="Genomic_DNA"/>
</dbReference>
<accession>A0A9P1DFL2</accession>
<feature type="region of interest" description="Disordered" evidence="1">
    <location>
        <begin position="729"/>
        <end position="763"/>
    </location>
</feature>
<evidence type="ECO:0000313" key="3">
    <source>
        <dbReference type="EMBL" id="CAL1161103.1"/>
    </source>
</evidence>
<protein>
    <submittedName>
        <fullName evidence="2">Uncharacterized protein</fullName>
    </submittedName>
</protein>
<gene>
    <name evidence="2" type="ORF">C1SCF055_LOCUS33256</name>
</gene>
<dbReference type="InterPro" id="IPR050587">
    <property type="entry name" value="GNT1/Glycosyltrans_8"/>
</dbReference>
<reference evidence="2" key="1">
    <citation type="submission" date="2022-10" db="EMBL/GenBank/DDBJ databases">
        <authorList>
            <person name="Chen Y."/>
            <person name="Dougan E. K."/>
            <person name="Chan C."/>
            <person name="Rhodes N."/>
            <person name="Thang M."/>
        </authorList>
    </citation>
    <scope>NUCLEOTIDE SEQUENCE</scope>
</reference>
<evidence type="ECO:0000313" key="2">
    <source>
        <dbReference type="EMBL" id="CAI4007728.1"/>
    </source>
</evidence>
<dbReference type="Proteomes" id="UP001152797">
    <property type="component" value="Unassembled WGS sequence"/>
</dbReference>
<dbReference type="Gene3D" id="3.90.550.10">
    <property type="entry name" value="Spore Coat Polysaccharide Biosynthesis Protein SpsA, Chain A"/>
    <property type="match status" value="1"/>
</dbReference>
<reference evidence="3" key="2">
    <citation type="submission" date="2024-04" db="EMBL/GenBank/DDBJ databases">
        <authorList>
            <person name="Chen Y."/>
            <person name="Shah S."/>
            <person name="Dougan E. K."/>
            <person name="Thang M."/>
            <person name="Chan C."/>
        </authorList>
    </citation>
    <scope>NUCLEOTIDE SEQUENCE [LARGE SCALE GENOMIC DNA]</scope>
</reference>
<dbReference type="InterPro" id="IPR029044">
    <property type="entry name" value="Nucleotide-diphossugar_trans"/>
</dbReference>
<dbReference type="Gene3D" id="3.40.50.150">
    <property type="entry name" value="Vaccinia Virus protein VP39"/>
    <property type="match status" value="1"/>
</dbReference>
<name>A0A9P1DFL2_9DINO</name>
<organism evidence="2">
    <name type="scientific">Cladocopium goreaui</name>
    <dbReference type="NCBI Taxonomy" id="2562237"/>
    <lineage>
        <taxon>Eukaryota</taxon>
        <taxon>Sar</taxon>
        <taxon>Alveolata</taxon>
        <taxon>Dinophyceae</taxon>
        <taxon>Suessiales</taxon>
        <taxon>Symbiodiniaceae</taxon>
        <taxon>Cladocopium</taxon>
    </lineage>
</organism>
<evidence type="ECO:0000256" key="1">
    <source>
        <dbReference type="SAM" id="MobiDB-lite"/>
    </source>
</evidence>
<dbReference type="PANTHER" id="PTHR11183">
    <property type="entry name" value="GLYCOGENIN SUBFAMILY MEMBER"/>
    <property type="match status" value="1"/>
</dbReference>
<feature type="compositionally biased region" description="Basic and acidic residues" evidence="1">
    <location>
        <begin position="745"/>
        <end position="763"/>
    </location>
</feature>
<dbReference type="InterPro" id="IPR029063">
    <property type="entry name" value="SAM-dependent_MTases_sf"/>
</dbReference>
<dbReference type="PROSITE" id="PS51257">
    <property type="entry name" value="PROKAR_LIPOPROTEIN"/>
    <property type="match status" value="1"/>
</dbReference>
<sequence length="1700" mass="191922">MASRAWAWFRTNAAPLTPVVGVLACYAWNATETQGMARQIRRGHFQPKTPADYDHRFCLFDRYMMEKARMVGLVGLKSTGKASTLSHFLREKPNPFYLSLTDGNVYDAMYDQMKDSVLRLPFFAHHLRWDAGKNSKKIVIEVFELVQEQTGSPVQVGVDVVLPASAVVSPKADQAVKTAQSVLLGTASSVPISTAIHVHQLVKDVKWLCADARVASAVIASSEGLELLSVNEPRLEKLMAEEMLVEKANDYLQHIHAKGYTEEMLKNIPRTFESLQKFKRTFCKNEMKGWMKKDGGLRAAKVLYSKALVGAINYRDTRQHCKDEQNFMANFVRPNLFTATPAAEYKFQFSCVAEAAKTVFGLLGHRLFRLDHQTPRVLMVGRGIKGEKGLPDYPSPFLESPARETLEVMWQVREVNLIDAPVADKTSRKRHRFVFTKLRAFEVPYRKIIFFDLDIIVRRSPAELFQVPAPAGMYHGHWDRSKARHGEPIPEEAFYDHGRVGCINAGLMRLDPPSSKKERRHKVDDLVKKVHALTEKEQSYLPEQYFLVKQLKGWRHIEVSWNCEVTAEWFIQSVHRNNRRNKADKALKAVEVLRAEMPDDWWALGSEEQLGNRVGMFHFSGTWLYPWWYSHLPPLEAMKMIKEQYKFRDARGMMALAVFDWLSALQELRKCESFQPEQAAYLRDVIERYEYVSQYWWDEIEKCEKCKMYKDEEICEECLVKAKLNPSSEMLPGSNKKRPRLQGKASEKDRQRPTNGCDSRKVSDATTASELSCEEKQKVLAKDAKGAKGKKPRGNVALVGCVWLNLDFSGVRGGLEYARRSDSIAELGVGEGWSSVAFTRAALERGRPGGRYRYRMYDIARSPKLDMIFPFVVNCSNVDFEFYEGDVLNQTLLEQVGDQQGPFPPVDLLFIDTLHTFEQLMAELEAFARNTNLYIILHDMESFGKHDEFIHDTVTSVSYQRKLKRLAEQEQLHLQTLMQKHEVSSAKDCDKHLREEAKQKAAEDLAHQSGLHNALRFWLQGPAGDEWEILEHSLADNGLTVLGRIHPRSTKMPVESRENSTEHCRRQLQKIRELALLQPLLVLSPGTPAATERRQVQKLRRLLRAARRLCPGQWEVRAAMQLLQWHMGIHSRPAAPIGTAQRQSADFFFATLAHRDQRDQRDQLQWIEWLEESVTRWPFRLEGWFHLAKHLTSDPRERPRAIHAWRRVYVLSQRNRWAALAAVEALQFLGRGDEADHLRKGLSDLMPETEKIWEPHLQSVPAPKSNFHSDFQMARRLLEDHLPRIRNELEVRHKKLPAPKCEGAFCEQILFKKIDTFASNVSSSTCILPQLCRTLQEVETQHGLHVLASSMVEAHDPTAPVTQFPGRLRLWCAMMHFLDSCFWLDEGVSLKISSSSSPQFFVVDFRDPTYEETDLDGDTFHSLLWLQSLLTRLGDASSSTGLLEAKPARFQAAMILQLCLVASAASALASSENCDAGASCAASMDANSEGPSMALLQTANQRSLGSNTAKCFAGAGPGGAQICATQRIQWANVSKPNVAAIESSKESKASKKLTGGTCLISGICDDSRSAECDRTQGSFTYGQCVCPQFTCASEGKCSWSAAEIRDAVGSGADNVVEKVTSTAANIPGLADTAGAIQGVWNTLGRTATVCGSGGVVSCSFLKMGRTPKPLEERGGFGNPMIYIDGLKLRMRARFPKIPFS</sequence>
<keyword evidence="4" id="KW-1185">Reference proteome</keyword>
<dbReference type="SUPFAM" id="SSF53448">
    <property type="entry name" value="Nucleotide-diphospho-sugar transferases"/>
    <property type="match status" value="1"/>
</dbReference>